<organism evidence="2 3">
    <name type="scientific">Massilia aurea</name>
    <dbReference type="NCBI Taxonomy" id="373040"/>
    <lineage>
        <taxon>Bacteria</taxon>
        <taxon>Pseudomonadati</taxon>
        <taxon>Pseudomonadota</taxon>
        <taxon>Betaproteobacteria</taxon>
        <taxon>Burkholderiales</taxon>
        <taxon>Oxalobacteraceae</taxon>
        <taxon>Telluria group</taxon>
        <taxon>Massilia</taxon>
    </lineage>
</organism>
<feature type="chain" id="PRO_5031380149" description="PEP-CTERM protein-sorting domain-containing protein" evidence="1">
    <location>
        <begin position="27"/>
        <end position="199"/>
    </location>
</feature>
<feature type="signal peptide" evidence="1">
    <location>
        <begin position="1"/>
        <end position="26"/>
    </location>
</feature>
<dbReference type="RefSeq" id="WP_183550218.1">
    <property type="nucleotide sequence ID" value="NZ_JACHBX010000001.1"/>
</dbReference>
<dbReference type="AlphaFoldDB" id="A0A7W9U793"/>
<evidence type="ECO:0008006" key="4">
    <source>
        <dbReference type="Google" id="ProtNLM"/>
    </source>
</evidence>
<comment type="caution">
    <text evidence="2">The sequence shown here is derived from an EMBL/GenBank/DDBJ whole genome shotgun (WGS) entry which is preliminary data.</text>
</comment>
<accession>A0A7W9U793</accession>
<dbReference type="Proteomes" id="UP000540787">
    <property type="component" value="Unassembled WGS sequence"/>
</dbReference>
<protein>
    <recommendedName>
        <fullName evidence="4">PEP-CTERM protein-sorting domain-containing protein</fullName>
    </recommendedName>
</protein>
<reference evidence="2 3" key="1">
    <citation type="submission" date="2020-08" db="EMBL/GenBank/DDBJ databases">
        <title>The Agave Microbiome: Exploring the role of microbial communities in plant adaptations to desert environments.</title>
        <authorList>
            <person name="Partida-Martinez L.P."/>
        </authorList>
    </citation>
    <scope>NUCLEOTIDE SEQUENCE [LARGE SCALE GENOMIC DNA]</scope>
    <source>
        <strain evidence="2 3">AT3.2</strain>
    </source>
</reference>
<evidence type="ECO:0000256" key="1">
    <source>
        <dbReference type="SAM" id="SignalP"/>
    </source>
</evidence>
<dbReference type="EMBL" id="JACHBX010000001">
    <property type="protein sequence ID" value="MBB6132265.1"/>
    <property type="molecule type" value="Genomic_DNA"/>
</dbReference>
<dbReference type="NCBIfam" id="NF038129">
    <property type="entry name" value="PEP_NF038129"/>
    <property type="match status" value="1"/>
</dbReference>
<gene>
    <name evidence="2" type="ORF">HD842_000376</name>
</gene>
<evidence type="ECO:0000313" key="2">
    <source>
        <dbReference type="EMBL" id="MBB6132265.1"/>
    </source>
</evidence>
<keyword evidence="1" id="KW-0732">Signal</keyword>
<name>A0A7W9U793_9BURK</name>
<sequence length="199" mass="20614">MQNLYSLFLRALLAFSIAVGAPAALAGPMYRVSVDTSAFAGSTGFLDLGFNGGDSADAIARITNFNGAFLSDVMYLGSASGDAAGGVILGNSEGQNFFDQAVSFGGLFSFDVSFETSNDVFGTRFSVALFNDAMDAYLGANGSLFTIDLEPGQADALIVNAPGVAQVAQIAEVPEPGEWLLLATGLLLIGATRRMQQRG</sequence>
<evidence type="ECO:0000313" key="3">
    <source>
        <dbReference type="Proteomes" id="UP000540787"/>
    </source>
</evidence>
<dbReference type="InterPro" id="IPR013424">
    <property type="entry name" value="Ice-binding_C"/>
</dbReference>
<proteinExistence type="predicted"/>
<dbReference type="NCBIfam" id="TIGR02595">
    <property type="entry name" value="PEP_CTERM"/>
    <property type="match status" value="1"/>
</dbReference>
<keyword evidence="3" id="KW-1185">Reference proteome</keyword>